<keyword evidence="8 9" id="KW-0119">Carbohydrate metabolism</keyword>
<keyword evidence="2 9" id="KW-0479">Metal-binding</keyword>
<evidence type="ECO:0000256" key="10">
    <source>
        <dbReference type="NCBIfam" id="TIGR02152"/>
    </source>
</evidence>
<dbReference type="InterPro" id="IPR011611">
    <property type="entry name" value="PfkB_dom"/>
</dbReference>
<feature type="domain" description="Carbohydrate kinase PfkB" evidence="11">
    <location>
        <begin position="5"/>
        <end position="295"/>
    </location>
</feature>
<evidence type="ECO:0000256" key="7">
    <source>
        <dbReference type="ARBA" id="ARBA00022958"/>
    </source>
</evidence>
<dbReference type="EC" id="2.7.1.15" evidence="9 10"/>
<keyword evidence="9" id="KW-0963">Cytoplasm</keyword>
<dbReference type="CDD" id="cd01174">
    <property type="entry name" value="ribokinase"/>
    <property type="match status" value="1"/>
</dbReference>
<feature type="binding site" evidence="9">
    <location>
        <begin position="222"/>
        <end position="227"/>
    </location>
    <ligand>
        <name>ATP</name>
        <dbReference type="ChEBI" id="CHEBI:30616"/>
    </ligand>
</feature>
<evidence type="ECO:0000256" key="9">
    <source>
        <dbReference type="HAMAP-Rule" id="MF_01987"/>
    </source>
</evidence>
<feature type="binding site" evidence="9">
    <location>
        <begin position="41"/>
        <end position="45"/>
    </location>
    <ligand>
        <name>substrate</name>
    </ligand>
</feature>
<keyword evidence="3 9" id="KW-0547">Nucleotide-binding</keyword>
<evidence type="ECO:0000256" key="5">
    <source>
        <dbReference type="ARBA" id="ARBA00022840"/>
    </source>
</evidence>
<comment type="catalytic activity">
    <reaction evidence="9">
        <text>D-ribose + ATP = D-ribose 5-phosphate + ADP + H(+)</text>
        <dbReference type="Rhea" id="RHEA:13697"/>
        <dbReference type="ChEBI" id="CHEBI:15378"/>
        <dbReference type="ChEBI" id="CHEBI:30616"/>
        <dbReference type="ChEBI" id="CHEBI:47013"/>
        <dbReference type="ChEBI" id="CHEBI:78346"/>
        <dbReference type="ChEBI" id="CHEBI:456216"/>
        <dbReference type="EC" id="2.7.1.15"/>
    </reaction>
</comment>
<evidence type="ECO:0000256" key="4">
    <source>
        <dbReference type="ARBA" id="ARBA00022777"/>
    </source>
</evidence>
<evidence type="ECO:0000256" key="2">
    <source>
        <dbReference type="ARBA" id="ARBA00022723"/>
    </source>
</evidence>
<dbReference type="Proteomes" id="UP000651112">
    <property type="component" value="Unassembled WGS sequence"/>
</dbReference>
<keyword evidence="7 9" id="KW-0630">Potassium</keyword>
<comment type="subunit">
    <text evidence="9">Homodimer.</text>
</comment>
<evidence type="ECO:0000256" key="6">
    <source>
        <dbReference type="ARBA" id="ARBA00022842"/>
    </source>
</evidence>
<dbReference type="HAMAP" id="MF_01987">
    <property type="entry name" value="Ribokinase"/>
    <property type="match status" value="1"/>
</dbReference>
<keyword evidence="4 9" id="KW-0418">Kinase</keyword>
<reference evidence="12 13" key="1">
    <citation type="submission" date="2020-08" db="EMBL/GenBank/DDBJ databases">
        <title>Sphingobacterium sp. DN00404 isolated from aquaculture water.</title>
        <authorList>
            <person name="Zhang M."/>
        </authorList>
    </citation>
    <scope>NUCLEOTIDE SEQUENCE [LARGE SCALE GENOMIC DNA]</scope>
    <source>
        <strain evidence="12 13">KCTC 42746</strain>
    </source>
</reference>
<dbReference type="Gene3D" id="3.40.1190.20">
    <property type="match status" value="1"/>
</dbReference>
<dbReference type="InterPro" id="IPR029056">
    <property type="entry name" value="Ribokinase-like"/>
</dbReference>
<feature type="binding site" evidence="9">
    <location>
        <position position="250"/>
    </location>
    <ligand>
        <name>K(+)</name>
        <dbReference type="ChEBI" id="CHEBI:29103"/>
    </ligand>
</feature>
<gene>
    <name evidence="9 12" type="primary">rbsK</name>
    <name evidence="12" type="ORF">H8B21_16040</name>
</gene>
<dbReference type="PANTHER" id="PTHR10584:SF166">
    <property type="entry name" value="RIBOKINASE"/>
    <property type="match status" value="1"/>
</dbReference>
<dbReference type="GO" id="GO:0004747">
    <property type="term" value="F:ribokinase activity"/>
    <property type="evidence" value="ECO:0007669"/>
    <property type="project" value="UniProtKB-EC"/>
</dbReference>
<evidence type="ECO:0000256" key="8">
    <source>
        <dbReference type="ARBA" id="ARBA00023277"/>
    </source>
</evidence>
<feature type="binding site" evidence="9">
    <location>
        <begin position="13"/>
        <end position="15"/>
    </location>
    <ligand>
        <name>substrate</name>
    </ligand>
</feature>
<evidence type="ECO:0000259" key="11">
    <source>
        <dbReference type="Pfam" id="PF00294"/>
    </source>
</evidence>
<feature type="binding site" evidence="9">
    <location>
        <position position="284"/>
    </location>
    <ligand>
        <name>K(+)</name>
        <dbReference type="ChEBI" id="CHEBI:29103"/>
    </ligand>
</feature>
<name>A0ABR7XVL4_9SPHI</name>
<dbReference type="PANTHER" id="PTHR10584">
    <property type="entry name" value="SUGAR KINASE"/>
    <property type="match status" value="1"/>
</dbReference>
<dbReference type="Pfam" id="PF00294">
    <property type="entry name" value="PfkB"/>
    <property type="match status" value="1"/>
</dbReference>
<feature type="binding site" evidence="9">
    <location>
        <position position="289"/>
    </location>
    <ligand>
        <name>K(+)</name>
        <dbReference type="ChEBI" id="CHEBI:29103"/>
    </ligand>
</feature>
<comment type="cofactor">
    <cofactor evidence="9">
        <name>Mg(2+)</name>
        <dbReference type="ChEBI" id="CHEBI:18420"/>
    </cofactor>
    <text evidence="9">Requires a divalent cation, most likely magnesium in vivo, as an electrophilic catalyst to aid phosphoryl group transfer. It is the chelate of the metal and the nucleotide that is the actual substrate.</text>
</comment>
<feature type="binding site" evidence="9">
    <location>
        <position position="287"/>
    </location>
    <ligand>
        <name>K(+)</name>
        <dbReference type="ChEBI" id="CHEBI:29103"/>
    </ligand>
</feature>
<keyword evidence="1 9" id="KW-0808">Transferase</keyword>
<feature type="binding site" evidence="9">
    <location>
        <position position="186"/>
    </location>
    <ligand>
        <name>ATP</name>
        <dbReference type="ChEBI" id="CHEBI:30616"/>
    </ligand>
</feature>
<dbReference type="InterPro" id="IPR011877">
    <property type="entry name" value="Ribokinase"/>
</dbReference>
<proteinExistence type="inferred from homology"/>
<evidence type="ECO:0000313" key="13">
    <source>
        <dbReference type="Proteomes" id="UP000651112"/>
    </source>
</evidence>
<dbReference type="PRINTS" id="PR00990">
    <property type="entry name" value="RIBOKINASE"/>
</dbReference>
<evidence type="ECO:0000256" key="1">
    <source>
        <dbReference type="ARBA" id="ARBA00022679"/>
    </source>
</evidence>
<comment type="function">
    <text evidence="9">Catalyzes the phosphorylation of ribose at O-5 in a reaction requiring ATP and magnesium. The resulting D-ribose-5-phosphate can then be used either for sythesis of nucleotides, histidine, and tryptophan, or as a component of the pentose phosphate pathway.</text>
</comment>
<comment type="pathway">
    <text evidence="9">Carbohydrate metabolism; D-ribose degradation; D-ribose 5-phosphate from beta-D-ribopyranose: step 2/2.</text>
</comment>
<dbReference type="InterPro" id="IPR002139">
    <property type="entry name" value="Ribo/fructo_kinase"/>
</dbReference>
<comment type="similarity">
    <text evidence="9">Belongs to the carbohydrate kinase PfkB family. Ribokinase subfamily.</text>
</comment>
<dbReference type="EMBL" id="JACNYL010000003">
    <property type="protein sequence ID" value="MBD1423081.1"/>
    <property type="molecule type" value="Genomic_DNA"/>
</dbReference>
<comment type="subcellular location">
    <subcellularLocation>
        <location evidence="9">Cytoplasm</location>
    </subcellularLocation>
</comment>
<feature type="binding site" evidence="9">
    <location>
        <position position="254"/>
    </location>
    <ligand>
        <name>substrate</name>
    </ligand>
</feature>
<evidence type="ECO:0000256" key="3">
    <source>
        <dbReference type="ARBA" id="ARBA00022741"/>
    </source>
</evidence>
<feature type="binding site" evidence="9">
    <location>
        <position position="293"/>
    </location>
    <ligand>
        <name>K(+)</name>
        <dbReference type="ChEBI" id="CHEBI:29103"/>
    </ligand>
</feature>
<comment type="caution">
    <text evidence="9">Lacks conserved residue(s) required for the propagation of feature annotation.</text>
</comment>
<keyword evidence="13" id="KW-1185">Reference proteome</keyword>
<sequence length="304" mass="32357">MSKSRIIVIGSSNIDMVIRTDCFPKPGETILGGDFFMNQGGKGANQAVAAARLGGDVLFVSSVGNDIFGKMTLQSLQQEGVDVEYIRIDSGSPSGIAIITVDRNGENNIVVAPGANSTLSPTDIQRVEHLIEEGSFMLMQLEIPIQTVEYVVSKTINRGAKVILNPAPAQDLSQLLLSQIYLLTPNEEEASLLSGISVHDVSSAREAARNLTERGVQNVIITMGAKGALALYEGEYIYMEAQKVTALDTTAAGDVFNGALFVALNGGKSIREALKFAGQASAIAVTRLGAQSSSPYLDEIENRY</sequence>
<dbReference type="NCBIfam" id="TIGR02152">
    <property type="entry name" value="D_ribokin_bact"/>
    <property type="match status" value="1"/>
</dbReference>
<dbReference type="SUPFAM" id="SSF53613">
    <property type="entry name" value="Ribokinase-like"/>
    <property type="match status" value="1"/>
</dbReference>
<comment type="caution">
    <text evidence="12">The sequence shown here is derived from an EMBL/GenBank/DDBJ whole genome shotgun (WGS) entry which is preliminary data.</text>
</comment>
<feature type="active site" description="Proton acceptor" evidence="9">
    <location>
        <position position="254"/>
    </location>
</feature>
<feature type="binding site" evidence="9">
    <location>
        <begin position="253"/>
        <end position="254"/>
    </location>
    <ligand>
        <name>ATP</name>
        <dbReference type="ChEBI" id="CHEBI:30616"/>
    </ligand>
</feature>
<evidence type="ECO:0000313" key="12">
    <source>
        <dbReference type="EMBL" id="MBD1423081.1"/>
    </source>
</evidence>
<keyword evidence="5 9" id="KW-0067">ATP-binding</keyword>
<feature type="binding site" evidence="9">
    <location>
        <position position="142"/>
    </location>
    <ligand>
        <name>substrate</name>
    </ligand>
</feature>
<feature type="binding site" evidence="9">
    <location>
        <position position="248"/>
    </location>
    <ligand>
        <name>K(+)</name>
        <dbReference type="ChEBI" id="CHEBI:29103"/>
    </ligand>
</feature>
<keyword evidence="6 9" id="KW-0460">Magnesium</keyword>
<dbReference type="RefSeq" id="WP_190314738.1">
    <property type="nucleotide sequence ID" value="NZ_JACNYL010000003.1"/>
</dbReference>
<accession>A0ABR7XVL4</accession>
<organism evidence="12 13">
    <name type="scientific">Sphingobacterium chuzhouense</name>
    <dbReference type="NCBI Taxonomy" id="1742264"/>
    <lineage>
        <taxon>Bacteria</taxon>
        <taxon>Pseudomonadati</taxon>
        <taxon>Bacteroidota</taxon>
        <taxon>Sphingobacteriia</taxon>
        <taxon>Sphingobacteriales</taxon>
        <taxon>Sphingobacteriaceae</taxon>
        <taxon>Sphingobacterium</taxon>
    </lineage>
</organism>
<comment type="activity regulation">
    <text evidence="9">Activated by a monovalent cation that binds near, but not in, the active site. The most likely occupant of the site in vivo is potassium. Ion binding induces a conformational change that may alter substrate affinity.</text>
</comment>
<protein>
    <recommendedName>
        <fullName evidence="9 10">Ribokinase</fullName>
        <shortName evidence="9">RK</shortName>
        <ecNumber evidence="9 10">2.7.1.15</ecNumber>
    </recommendedName>
</protein>